<evidence type="ECO:0000256" key="8">
    <source>
        <dbReference type="ARBA" id="ARBA00023012"/>
    </source>
</evidence>
<evidence type="ECO:0000256" key="4">
    <source>
        <dbReference type="ARBA" id="ARBA00022679"/>
    </source>
</evidence>
<dbReference type="Gene3D" id="3.30.565.10">
    <property type="entry name" value="Histidine kinase-like ATPase, C-terminal domain"/>
    <property type="match status" value="1"/>
</dbReference>
<dbReference type="PRINTS" id="PR00344">
    <property type="entry name" value="BCTRLSENSOR"/>
</dbReference>
<dbReference type="SUPFAM" id="SSF47384">
    <property type="entry name" value="Homodimeric domain of signal transducing histidine kinase"/>
    <property type="match status" value="1"/>
</dbReference>
<comment type="caution">
    <text evidence="11">The sequence shown here is derived from an EMBL/GenBank/DDBJ whole genome shotgun (WGS) entry which is preliminary data.</text>
</comment>
<feature type="transmembrane region" description="Helical" evidence="9">
    <location>
        <begin position="928"/>
        <end position="950"/>
    </location>
</feature>
<keyword evidence="8" id="KW-0902">Two-component regulatory system</keyword>
<sequence>MLKKKRTFLFLAILGIGLLLALNFFISEQGSSEKYYYSVKQKLNLILQEFDKDFIDLLMQNRPEDPFSFSKMSINSSHPYYIFGENGELIYWSDFTLLPDFDLVRGMTNPYYYEDRQGIYFSKVRRFTRNEKGFWLVQLHPLFFKREIQNEFLQTGFNKKFFGNDFLSLSPTREEGFLDLESDKGEFLFSIRFEQGYQPIEQTNNLTILVFFFSLLFLILILGYGFVRTIWYKGKESLAILYTAGTLISIRGFMLFFDFPQGYFDYELFDSTKYASSWFNPSLGDLLLNVVCLAVILALILGLFRKEGFLVKFKKVQEKFSKWFFYVLLYTVALLLLIAFYGLYIDILSNSQWELNILSLPSLDYLKGISLLIIFFGAGAYVLFSILGLSLVLNEGLEEKTYALKVLVVFASPIIILLAWINWVHLLAFLAHIIFLVSIISFDLHKNIFKLGLNTFLTFFFACLITAIIAGIAVHDVYLKKQLQSKTRFGTQQLIENDVMAEFFLSDIMNRIREDLFIKNAITDPFQSKEPIERKIRRIHMTPYFDQYALKVKVFNVAGDNILIRNDEESLESVRYNYVKSDFATSVRDLYFIKGNEESASNQYFAFIPLYKDDVFIGTAYLELKQLRILPGAVFPKLLMDRNYMATLNDKNYNYALFQDGVLQYAVGVFNYRAADFYELIELSGLYKSGIYRKKYHHLGVKNEDKAIIVSSPIYPVYYILADISLFFLSFILLTLFSLVVYALVRGLKTFDFNYATKLQMYLNFAFFFPILIISAIILGLLTNSYQEELHRQYFQKATLIKDNLAAIMEKQLAGVADRDDFYEAVNSLAGTTNLEINVYEKEGLLKASSQPNIFDKRILTKFINPRAIVEVVEGQNNLVLLNEKVGSLNYKTVYAAVRSSDGQEIKAIVAIPFFESESELDLLIADVLSNILNIFVLVFIMFLFVSYFVSRNLTFPFKLLTQKLKATGLENNEPMYWPANDEIGLLVNEYNNMLFKLEASKNILASTEKESAWREMAKQVAHEIKNPLTPMKLTLQHLLRLQSEGKLEDPKKLKKPVETLIHQVDTLSDIATSFSTFAKMPLPKNELMDFRKVVQDTLELFKNREKGKISFEDLSHSDRLKILGDDHLFGRVISNLIINGIQAVEEPARSEIKVFLKEKDGQVILEIKDNGKGIPEDLKEKIFIPNFSTKSEGSGLGLAIAKRGVETAGGRIWFETELGKGTSFFLSFDLVN</sequence>
<dbReference type="SMART" id="SM00388">
    <property type="entry name" value="HisKA"/>
    <property type="match status" value="1"/>
</dbReference>
<dbReference type="RefSeq" id="WP_106566566.1">
    <property type="nucleotide sequence ID" value="NZ_JAUVYL010000004.1"/>
</dbReference>
<dbReference type="InterPro" id="IPR005467">
    <property type="entry name" value="His_kinase_dom"/>
</dbReference>
<evidence type="ECO:0000259" key="10">
    <source>
        <dbReference type="PROSITE" id="PS50109"/>
    </source>
</evidence>
<evidence type="ECO:0000256" key="2">
    <source>
        <dbReference type="ARBA" id="ARBA00012438"/>
    </source>
</evidence>
<feature type="transmembrane region" description="Helical" evidence="9">
    <location>
        <begin position="762"/>
        <end position="782"/>
    </location>
</feature>
<dbReference type="InterPro" id="IPR036890">
    <property type="entry name" value="HATPase_C_sf"/>
</dbReference>
<evidence type="ECO:0000256" key="5">
    <source>
        <dbReference type="ARBA" id="ARBA00022741"/>
    </source>
</evidence>
<keyword evidence="4" id="KW-0808">Transferase</keyword>
<keyword evidence="5" id="KW-0547">Nucleotide-binding</keyword>
<evidence type="ECO:0000256" key="9">
    <source>
        <dbReference type="SAM" id="Phobius"/>
    </source>
</evidence>
<feature type="transmembrane region" description="Helical" evidence="9">
    <location>
        <begin position="365"/>
        <end position="390"/>
    </location>
</feature>
<feature type="domain" description="Histidine kinase" evidence="10">
    <location>
        <begin position="1020"/>
        <end position="1233"/>
    </location>
</feature>
<evidence type="ECO:0000313" key="12">
    <source>
        <dbReference type="Proteomes" id="UP000240708"/>
    </source>
</evidence>
<dbReference type="Gene3D" id="1.10.287.130">
    <property type="match status" value="1"/>
</dbReference>
<keyword evidence="6" id="KW-0418">Kinase</keyword>
<dbReference type="OrthoDB" id="9776727at2"/>
<keyword evidence="9" id="KW-1133">Transmembrane helix</keyword>
<dbReference type="EC" id="2.7.13.3" evidence="2"/>
<dbReference type="GO" id="GO:0000155">
    <property type="term" value="F:phosphorelay sensor kinase activity"/>
    <property type="evidence" value="ECO:0007669"/>
    <property type="project" value="InterPro"/>
</dbReference>
<dbReference type="SUPFAM" id="SSF55874">
    <property type="entry name" value="ATPase domain of HSP90 chaperone/DNA topoisomerase II/histidine kinase"/>
    <property type="match status" value="1"/>
</dbReference>
<feature type="transmembrane region" description="Helical" evidence="9">
    <location>
        <begin position="402"/>
        <end position="421"/>
    </location>
</feature>
<dbReference type="InterPro" id="IPR004358">
    <property type="entry name" value="Sig_transdc_His_kin-like_C"/>
</dbReference>
<organism evidence="11 12">
    <name type="scientific">Cecembia rubra</name>
    <dbReference type="NCBI Taxonomy" id="1485585"/>
    <lineage>
        <taxon>Bacteria</taxon>
        <taxon>Pseudomonadati</taxon>
        <taxon>Bacteroidota</taxon>
        <taxon>Cytophagia</taxon>
        <taxon>Cytophagales</taxon>
        <taxon>Cyclobacteriaceae</taxon>
        <taxon>Cecembia</taxon>
    </lineage>
</organism>
<dbReference type="Pfam" id="PF00512">
    <property type="entry name" value="HisKA"/>
    <property type="match status" value="1"/>
</dbReference>
<dbReference type="InterPro" id="IPR036097">
    <property type="entry name" value="HisK_dim/P_sf"/>
</dbReference>
<keyword evidence="7" id="KW-0067">ATP-binding</keyword>
<evidence type="ECO:0000256" key="6">
    <source>
        <dbReference type="ARBA" id="ARBA00022777"/>
    </source>
</evidence>
<comment type="catalytic activity">
    <reaction evidence="1">
        <text>ATP + protein L-histidine = ADP + protein N-phospho-L-histidine.</text>
        <dbReference type="EC" id="2.7.13.3"/>
    </reaction>
</comment>
<proteinExistence type="predicted"/>
<feature type="transmembrane region" description="Helical" evidence="9">
    <location>
        <begin position="286"/>
        <end position="304"/>
    </location>
</feature>
<dbReference type="PROSITE" id="PS50109">
    <property type="entry name" value="HIS_KIN"/>
    <property type="match status" value="1"/>
</dbReference>
<dbReference type="PANTHER" id="PTHR43065">
    <property type="entry name" value="SENSOR HISTIDINE KINASE"/>
    <property type="match status" value="1"/>
</dbReference>
<gene>
    <name evidence="11" type="ORF">CLV48_1037</name>
</gene>
<protein>
    <recommendedName>
        <fullName evidence="2">histidine kinase</fullName>
        <ecNumber evidence="2">2.7.13.3</ecNumber>
    </recommendedName>
</protein>
<evidence type="ECO:0000313" key="11">
    <source>
        <dbReference type="EMBL" id="PSL05498.1"/>
    </source>
</evidence>
<keyword evidence="9" id="KW-0812">Transmembrane</keyword>
<dbReference type="GO" id="GO:0005524">
    <property type="term" value="F:ATP binding"/>
    <property type="evidence" value="ECO:0007669"/>
    <property type="project" value="UniProtKB-KW"/>
</dbReference>
<keyword evidence="3" id="KW-0597">Phosphoprotein</keyword>
<accession>A0A2P8E7V8</accession>
<dbReference type="CDD" id="cd00075">
    <property type="entry name" value="HATPase"/>
    <property type="match status" value="1"/>
</dbReference>
<dbReference type="InterPro" id="IPR003661">
    <property type="entry name" value="HisK_dim/P_dom"/>
</dbReference>
<keyword evidence="9" id="KW-0472">Membrane</keyword>
<dbReference type="Proteomes" id="UP000240708">
    <property type="component" value="Unassembled WGS sequence"/>
</dbReference>
<dbReference type="CDD" id="cd00082">
    <property type="entry name" value="HisKA"/>
    <property type="match status" value="1"/>
</dbReference>
<evidence type="ECO:0000256" key="7">
    <source>
        <dbReference type="ARBA" id="ARBA00022840"/>
    </source>
</evidence>
<feature type="transmembrane region" description="Helical" evidence="9">
    <location>
        <begin position="239"/>
        <end position="257"/>
    </location>
</feature>
<dbReference type="Pfam" id="PF02518">
    <property type="entry name" value="HATPase_c"/>
    <property type="match status" value="1"/>
</dbReference>
<feature type="transmembrane region" description="Helical" evidence="9">
    <location>
        <begin position="456"/>
        <end position="478"/>
    </location>
</feature>
<feature type="transmembrane region" description="Helical" evidence="9">
    <location>
        <begin position="717"/>
        <end position="742"/>
    </location>
</feature>
<dbReference type="SMART" id="SM00387">
    <property type="entry name" value="HATPase_c"/>
    <property type="match status" value="1"/>
</dbReference>
<dbReference type="Gene3D" id="6.10.340.10">
    <property type="match status" value="1"/>
</dbReference>
<dbReference type="EMBL" id="PYGF01000003">
    <property type="protein sequence ID" value="PSL05498.1"/>
    <property type="molecule type" value="Genomic_DNA"/>
</dbReference>
<dbReference type="InterPro" id="IPR003594">
    <property type="entry name" value="HATPase_dom"/>
</dbReference>
<evidence type="ECO:0000256" key="3">
    <source>
        <dbReference type="ARBA" id="ARBA00022553"/>
    </source>
</evidence>
<dbReference type="PANTHER" id="PTHR43065:SF46">
    <property type="entry name" value="C4-DICARBOXYLATE TRANSPORT SENSOR PROTEIN DCTB"/>
    <property type="match status" value="1"/>
</dbReference>
<name>A0A2P8E7V8_9BACT</name>
<reference evidence="11 12" key="1">
    <citation type="submission" date="2018-03" db="EMBL/GenBank/DDBJ databases">
        <title>Genomic Encyclopedia of Archaeal and Bacterial Type Strains, Phase II (KMG-II): from individual species to whole genera.</title>
        <authorList>
            <person name="Goeker M."/>
        </authorList>
    </citation>
    <scope>NUCLEOTIDE SEQUENCE [LARGE SCALE GENOMIC DNA]</scope>
    <source>
        <strain evidence="11 12">DSM 28057</strain>
    </source>
</reference>
<feature type="transmembrane region" description="Helical" evidence="9">
    <location>
        <begin position="206"/>
        <end position="227"/>
    </location>
</feature>
<feature type="transmembrane region" description="Helical" evidence="9">
    <location>
        <begin position="324"/>
        <end position="345"/>
    </location>
</feature>
<dbReference type="AlphaFoldDB" id="A0A2P8E7V8"/>
<keyword evidence="12" id="KW-1185">Reference proteome</keyword>
<evidence type="ECO:0000256" key="1">
    <source>
        <dbReference type="ARBA" id="ARBA00000085"/>
    </source>
</evidence>